<proteinExistence type="predicted"/>
<evidence type="ECO:0000256" key="1">
    <source>
        <dbReference type="SAM" id="MobiDB-lite"/>
    </source>
</evidence>
<dbReference type="EMBL" id="LR796616">
    <property type="protein sequence ID" value="CAB4154419.1"/>
    <property type="molecule type" value="Genomic_DNA"/>
</dbReference>
<evidence type="ECO:0000313" key="3">
    <source>
        <dbReference type="EMBL" id="CAB4154419.1"/>
    </source>
</evidence>
<sequence length="76" mass="8684">MLTIDRICKRYGILPSQALSSATTMDLRVANTAMAYEIYCQREAQKTTNAARGFRPTPQLSMDKMKEAMERVRKPK</sequence>
<name>A0A6J5LQM5_9CAUD</name>
<feature type="region of interest" description="Disordered" evidence="1">
    <location>
        <begin position="47"/>
        <end position="76"/>
    </location>
</feature>
<feature type="compositionally biased region" description="Basic and acidic residues" evidence="1">
    <location>
        <begin position="63"/>
        <end position="76"/>
    </location>
</feature>
<gene>
    <name evidence="2" type="ORF">UFOVP284_19</name>
    <name evidence="3" type="ORF">UFOVP646_3</name>
</gene>
<organism evidence="2">
    <name type="scientific">uncultured Caudovirales phage</name>
    <dbReference type="NCBI Taxonomy" id="2100421"/>
    <lineage>
        <taxon>Viruses</taxon>
        <taxon>Duplodnaviria</taxon>
        <taxon>Heunggongvirae</taxon>
        <taxon>Uroviricota</taxon>
        <taxon>Caudoviricetes</taxon>
        <taxon>Peduoviridae</taxon>
        <taxon>Maltschvirus</taxon>
        <taxon>Maltschvirus maltsch</taxon>
    </lineage>
</organism>
<evidence type="ECO:0000313" key="2">
    <source>
        <dbReference type="EMBL" id="CAB4135310.1"/>
    </source>
</evidence>
<accession>A0A6J5LQM5</accession>
<dbReference type="EMBL" id="LR796299">
    <property type="protein sequence ID" value="CAB4135310.1"/>
    <property type="molecule type" value="Genomic_DNA"/>
</dbReference>
<protein>
    <submittedName>
        <fullName evidence="2">Uncharacterized protein</fullName>
    </submittedName>
</protein>
<reference evidence="2" key="1">
    <citation type="submission" date="2020-04" db="EMBL/GenBank/DDBJ databases">
        <authorList>
            <person name="Chiriac C."/>
            <person name="Salcher M."/>
            <person name="Ghai R."/>
            <person name="Kavagutti S V."/>
        </authorList>
    </citation>
    <scope>NUCLEOTIDE SEQUENCE</scope>
</reference>